<protein>
    <submittedName>
        <fullName evidence="4">Putative oxidoreductase</fullName>
    </submittedName>
</protein>
<dbReference type="Proteomes" id="UP000295703">
    <property type="component" value="Unassembled WGS sequence"/>
</dbReference>
<evidence type="ECO:0000256" key="1">
    <source>
        <dbReference type="ARBA" id="ARBA00023002"/>
    </source>
</evidence>
<dbReference type="InterPro" id="IPR029062">
    <property type="entry name" value="Class_I_gatase-like"/>
</dbReference>
<dbReference type="EMBL" id="RYZW01000058">
    <property type="protein sequence ID" value="TDZ54492.1"/>
    <property type="molecule type" value="Genomic_DNA"/>
</dbReference>
<name>A0A4R8RHA2_COLTR</name>
<dbReference type="CDD" id="cd19071">
    <property type="entry name" value="AKR_AKR1-5-like"/>
    <property type="match status" value="1"/>
</dbReference>
<dbReference type="STRING" id="5466.A0A4R8RHA2"/>
<dbReference type="SUPFAM" id="SSF51430">
    <property type="entry name" value="NAD(P)-linked oxidoreductase"/>
    <property type="match status" value="1"/>
</dbReference>
<accession>A0A4R8RHA2</accession>
<dbReference type="Pfam" id="PF00248">
    <property type="entry name" value="Aldo_ket_red"/>
    <property type="match status" value="1"/>
</dbReference>
<dbReference type="Gene3D" id="3.20.20.100">
    <property type="entry name" value="NADP-dependent oxidoreductase domain"/>
    <property type="match status" value="1"/>
</dbReference>
<organism evidence="4 5">
    <name type="scientific">Colletotrichum trifolii</name>
    <dbReference type="NCBI Taxonomy" id="5466"/>
    <lineage>
        <taxon>Eukaryota</taxon>
        <taxon>Fungi</taxon>
        <taxon>Dikarya</taxon>
        <taxon>Ascomycota</taxon>
        <taxon>Pezizomycotina</taxon>
        <taxon>Sordariomycetes</taxon>
        <taxon>Hypocreomycetidae</taxon>
        <taxon>Glomerellales</taxon>
        <taxon>Glomerellaceae</taxon>
        <taxon>Colletotrichum</taxon>
        <taxon>Colletotrichum orbiculare species complex</taxon>
    </lineage>
</organism>
<sequence length="518" mass="57376">MATNKYTLASRVTLANGKAIPQIQLGLYMMSGKEATKTIPWALGAGYRGFDCAQMYHNEREAGKAIRDYLHSSENTQGLKREDIFYTTKLASNGTSYDSVRRSIKESVNVSGLGYVDLFLLHSPYGGKEARLTSWKAVEDAITDGEVKMGGVSNYGSAHIEELMASRPRIAPVINQIEVHPFNTQVGIRETCAKHNIAIEAYAPLARGMRMKHPKILALAKKHGCSPAQLFVRWSLQHEMITLPKSVRKDRLVENASVADFEISEEDLIAMDDLDENLVTDCIPHGIHLLESIDERKGWTVGATEDSSVFTNGSFSEYTTLVFLSTTGNFLNSSESAALEEFLLNGGTWLGIHAAGDFGDELPAWYNKLVGGQFRSHPCVNDSVCSDEQLSRYPPGGNIRPDIVTIQDADHPSTAGLPTSQNRTDEWYAYKSNVAHDVHYTVLATLEETYIDEITPAEFEHMDPHPISWYSLYEGVSRAFYTGTGHANESYAEEYFIRHVTGGLEWVTGAQTGQTLGR</sequence>
<dbReference type="InterPro" id="IPR023210">
    <property type="entry name" value="NADP_OxRdtase_dom"/>
</dbReference>
<dbReference type="InterPro" id="IPR029010">
    <property type="entry name" value="ThuA-like"/>
</dbReference>
<dbReference type="FunFam" id="3.20.20.100:FF:000002">
    <property type="entry name" value="2,5-diketo-D-gluconic acid reductase A"/>
    <property type="match status" value="1"/>
</dbReference>
<dbReference type="PANTHER" id="PTHR43827:SF13">
    <property type="entry name" value="ALDO_KETO REDUCTASE FAMILY PROTEIN"/>
    <property type="match status" value="1"/>
</dbReference>
<dbReference type="InterPro" id="IPR020471">
    <property type="entry name" value="AKR"/>
</dbReference>
<dbReference type="Gene3D" id="3.40.50.880">
    <property type="match status" value="1"/>
</dbReference>
<gene>
    <name evidence="4" type="ORF">CTRI78_v006297</name>
</gene>
<dbReference type="InterPro" id="IPR036812">
    <property type="entry name" value="NAD(P)_OxRdtase_dom_sf"/>
</dbReference>
<evidence type="ECO:0000313" key="4">
    <source>
        <dbReference type="EMBL" id="TDZ54492.1"/>
    </source>
</evidence>
<dbReference type="SUPFAM" id="SSF52317">
    <property type="entry name" value="Class I glutamine amidotransferase-like"/>
    <property type="match status" value="1"/>
</dbReference>
<dbReference type="GO" id="GO:0016616">
    <property type="term" value="F:oxidoreductase activity, acting on the CH-OH group of donors, NAD or NADP as acceptor"/>
    <property type="evidence" value="ECO:0007669"/>
    <property type="project" value="UniProtKB-ARBA"/>
</dbReference>
<proteinExistence type="predicted"/>
<keyword evidence="1" id="KW-0560">Oxidoreductase</keyword>
<evidence type="ECO:0000259" key="3">
    <source>
        <dbReference type="Pfam" id="PF06283"/>
    </source>
</evidence>
<evidence type="ECO:0000259" key="2">
    <source>
        <dbReference type="Pfam" id="PF00248"/>
    </source>
</evidence>
<dbReference type="PANTHER" id="PTHR43827">
    <property type="entry name" value="2,5-DIKETO-D-GLUCONIC ACID REDUCTASE"/>
    <property type="match status" value="1"/>
</dbReference>
<reference evidence="4 5" key="1">
    <citation type="submission" date="2018-12" db="EMBL/GenBank/DDBJ databases">
        <title>Genome sequence and assembly of Colletotrichum trifolii.</title>
        <authorList>
            <person name="Gan P."/>
            <person name="Shirasu K."/>
        </authorList>
    </citation>
    <scope>NUCLEOTIDE SEQUENCE [LARGE SCALE GENOMIC DNA]</scope>
    <source>
        <strain evidence="4 5">543-2</strain>
    </source>
</reference>
<evidence type="ECO:0000313" key="5">
    <source>
        <dbReference type="Proteomes" id="UP000295703"/>
    </source>
</evidence>
<comment type="caution">
    <text evidence="4">The sequence shown here is derived from an EMBL/GenBank/DDBJ whole genome shotgun (WGS) entry which is preliminary data.</text>
</comment>
<feature type="domain" description="ThuA-like" evidence="3">
    <location>
        <begin position="279"/>
        <end position="507"/>
    </location>
</feature>
<dbReference type="Pfam" id="PF06283">
    <property type="entry name" value="ThuA"/>
    <property type="match status" value="1"/>
</dbReference>
<dbReference type="AlphaFoldDB" id="A0A4R8RHA2"/>
<keyword evidence="5" id="KW-1185">Reference proteome</keyword>
<dbReference type="PRINTS" id="PR00069">
    <property type="entry name" value="ALDKETRDTASE"/>
</dbReference>
<feature type="domain" description="NADP-dependent oxidoreductase" evidence="2">
    <location>
        <begin position="30"/>
        <end position="275"/>
    </location>
</feature>